<evidence type="ECO:0000256" key="17">
    <source>
        <dbReference type="PIRSR" id="PIRSR005557-2"/>
    </source>
</evidence>
<keyword evidence="6" id="KW-0812">Transmembrane</keyword>
<comment type="catalytic activity">
    <reaction evidence="15">
        <text>a 3-O-[N-acetyl-alpha-neuraminyl-(2-&gt;3)-beta-D-galactosyl-(1-&gt;3)-N-acetyl-alpha-D-galactosaminyl]-L-threonyl-[protein] + CMP-N-acetyl-beta-neuraminate = a 3-O-{alpha-Neu5Ac-(2-&gt;3)-beta-D-Gal-(1-&gt;3)-[alpha-Neu5Ac-(2-&gt;6)]-alpha-D-GalNAc}-L-threonyl-[protein] + CMP + H(+)</text>
        <dbReference type="Rhea" id="RHEA:81659"/>
        <dbReference type="Rhea" id="RHEA-COMP:14417"/>
        <dbReference type="Rhea" id="RHEA-COMP:16763"/>
        <dbReference type="ChEBI" id="CHEBI:15378"/>
        <dbReference type="ChEBI" id="CHEBI:57812"/>
        <dbReference type="ChEBI" id="CHEBI:60377"/>
        <dbReference type="ChEBI" id="CHEBI:139598"/>
        <dbReference type="ChEBI" id="CHEBI:156398"/>
    </reaction>
    <physiologicalReaction direction="left-to-right" evidence="15">
        <dbReference type="Rhea" id="RHEA:81660"/>
    </physiologicalReaction>
</comment>
<keyword evidence="11" id="KW-1015">Disulfide bond</keyword>
<dbReference type="GeneTree" id="ENSGT00940000160433"/>
<dbReference type="GO" id="GO:0000139">
    <property type="term" value="C:Golgi membrane"/>
    <property type="evidence" value="ECO:0007669"/>
    <property type="project" value="UniProtKB-SubCell"/>
</dbReference>
<dbReference type="FunFam" id="3.90.1480.20:FF:000015">
    <property type="entry name" value="Lactosylceramide alpha-2,3-sialyltransferase"/>
    <property type="match status" value="1"/>
</dbReference>
<evidence type="ECO:0000256" key="8">
    <source>
        <dbReference type="ARBA" id="ARBA00022989"/>
    </source>
</evidence>
<dbReference type="OrthoDB" id="10264956at2759"/>
<comment type="catalytic activity">
    <reaction evidence="16">
        <text>a 3-O-[N-acetyl-alpha-D-galactosaminyl]-L-threonyl-[protein] + CMP-N-acetyl-beta-neuraminate = a 3-O-[N-acetyl-alpha-neuraminosyl-(2-&gt;6)-N-acetyl-alpha-D-galactosaminyl]-L-threonyl-[protein] + CMP + H(+)</text>
        <dbReference type="Rhea" id="RHEA:81643"/>
        <dbReference type="Rhea" id="RHEA-COMP:11689"/>
        <dbReference type="Rhea" id="RHEA-COMP:19720"/>
        <dbReference type="ChEBI" id="CHEBI:15378"/>
        <dbReference type="ChEBI" id="CHEBI:57812"/>
        <dbReference type="ChEBI" id="CHEBI:60377"/>
        <dbReference type="ChEBI" id="CHEBI:87075"/>
        <dbReference type="ChEBI" id="CHEBI:231970"/>
    </reaction>
    <physiologicalReaction direction="left-to-right" evidence="16">
        <dbReference type="Rhea" id="RHEA:81644"/>
    </physiologicalReaction>
</comment>
<comment type="similarity">
    <text evidence="3">Belongs to the glycosyltransferase 29 family.</text>
</comment>
<evidence type="ECO:0000256" key="1">
    <source>
        <dbReference type="ARBA" id="ARBA00004323"/>
    </source>
</evidence>
<keyword evidence="10" id="KW-0472">Membrane</keyword>
<dbReference type="EC" id="2.4.3.3" evidence="14"/>
<evidence type="ECO:0000256" key="13">
    <source>
        <dbReference type="ARBA" id="ARBA00036348"/>
    </source>
</evidence>
<proteinExistence type="inferred from homology"/>
<dbReference type="KEGG" id="lcf:108882387"/>
<evidence type="ECO:0000256" key="4">
    <source>
        <dbReference type="ARBA" id="ARBA00022676"/>
    </source>
</evidence>
<evidence type="ECO:0000256" key="7">
    <source>
        <dbReference type="ARBA" id="ARBA00022968"/>
    </source>
</evidence>
<protein>
    <recommendedName>
        <fullName evidence="14">alpha-N-acetylgalactosaminide alpha-2,6-sialyltransferase</fullName>
        <ecNumber evidence="14">2.4.3.3</ecNumber>
    </recommendedName>
</protein>
<dbReference type="Gene3D" id="3.90.1480.20">
    <property type="entry name" value="Glycosyl transferase family 29"/>
    <property type="match status" value="1"/>
</dbReference>
<dbReference type="InParanoid" id="A0A4W6FFN8"/>
<evidence type="ECO:0000313" key="18">
    <source>
        <dbReference type="Ensembl" id="ENSLCAP00010050061.1"/>
    </source>
</evidence>
<evidence type="ECO:0000256" key="15">
    <source>
        <dbReference type="ARBA" id="ARBA00050664"/>
    </source>
</evidence>
<dbReference type="InterPro" id="IPR012163">
    <property type="entry name" value="Sialyl_trans"/>
</dbReference>
<dbReference type="STRING" id="8187.ENSLCAP00010050061"/>
<dbReference type="Proteomes" id="UP000314980">
    <property type="component" value="Unassembled WGS sequence"/>
</dbReference>
<keyword evidence="4" id="KW-0328">Glycosyltransferase</keyword>
<dbReference type="Pfam" id="PF00777">
    <property type="entry name" value="Glyco_transf_29"/>
    <property type="match status" value="1"/>
</dbReference>
<evidence type="ECO:0000256" key="6">
    <source>
        <dbReference type="ARBA" id="ARBA00022692"/>
    </source>
</evidence>
<keyword evidence="12" id="KW-0325">Glycoprotein</keyword>
<keyword evidence="9" id="KW-0333">Golgi apparatus</keyword>
<gene>
    <name evidence="18" type="primary">ST6GALNAC2</name>
    <name evidence="20" type="synonym">st6galnac2</name>
</gene>
<evidence type="ECO:0000256" key="10">
    <source>
        <dbReference type="ARBA" id="ARBA00023136"/>
    </source>
</evidence>
<dbReference type="InterPro" id="IPR001675">
    <property type="entry name" value="Glyco_trans_29"/>
</dbReference>
<comment type="pathway">
    <text evidence="2">Protein modification; protein glycosylation.</text>
</comment>
<dbReference type="Proteomes" id="UP000694890">
    <property type="component" value="Linkage group LG11"/>
</dbReference>
<evidence type="ECO:0000313" key="19">
    <source>
        <dbReference type="Proteomes" id="UP000314980"/>
    </source>
</evidence>
<dbReference type="RefSeq" id="XP_018530379.1">
    <property type="nucleotide sequence ID" value="XM_018674863.2"/>
</dbReference>
<evidence type="ECO:0000256" key="9">
    <source>
        <dbReference type="ARBA" id="ARBA00023034"/>
    </source>
</evidence>
<keyword evidence="5" id="KW-0808">Transferase</keyword>
<dbReference type="GO" id="GO:0006493">
    <property type="term" value="P:protein O-linked glycosylation"/>
    <property type="evidence" value="ECO:0007669"/>
    <property type="project" value="TreeGrafter"/>
</dbReference>
<organism evidence="18 19">
    <name type="scientific">Lates calcarifer</name>
    <name type="common">Barramundi</name>
    <name type="synonym">Holocentrus calcarifer</name>
    <dbReference type="NCBI Taxonomy" id="8187"/>
    <lineage>
        <taxon>Eukaryota</taxon>
        <taxon>Metazoa</taxon>
        <taxon>Chordata</taxon>
        <taxon>Craniata</taxon>
        <taxon>Vertebrata</taxon>
        <taxon>Euteleostomi</taxon>
        <taxon>Actinopterygii</taxon>
        <taxon>Neopterygii</taxon>
        <taxon>Teleostei</taxon>
        <taxon>Neoteleostei</taxon>
        <taxon>Acanthomorphata</taxon>
        <taxon>Carangaria</taxon>
        <taxon>Carangaria incertae sedis</taxon>
        <taxon>Centropomidae</taxon>
        <taxon>Lates</taxon>
    </lineage>
</organism>
<keyword evidence="8" id="KW-1133">Transmembrane helix</keyword>
<evidence type="ECO:0000256" key="11">
    <source>
        <dbReference type="ARBA" id="ARBA00023157"/>
    </source>
</evidence>
<evidence type="ECO:0000256" key="2">
    <source>
        <dbReference type="ARBA" id="ARBA00004922"/>
    </source>
</evidence>
<dbReference type="PIRSF" id="PIRSF005557">
    <property type="entry name" value="Sialyl_trans"/>
    <property type="match status" value="1"/>
</dbReference>
<dbReference type="GeneID" id="108882387"/>
<dbReference type="InterPro" id="IPR038578">
    <property type="entry name" value="GT29-like_sf"/>
</dbReference>
<comment type="catalytic activity">
    <reaction evidence="13">
        <text>a beta-D-galactosyl-(1-&gt;3)-N-acetyl-alpha-D-galactosaminyl derivative + CMP-N-acetyl-beta-neuraminate = a beta-D-galactosyl-(1-&gt;3)-[N-acetyl-alpha-neuraminyl-(2-&gt;6)]-N-acetyl-alpha-D-galactosaminyl derivative + CMP + H(+)</text>
        <dbReference type="Rhea" id="RHEA:11136"/>
        <dbReference type="ChEBI" id="CHEBI:15378"/>
        <dbReference type="ChEBI" id="CHEBI:57812"/>
        <dbReference type="ChEBI" id="CHEBI:60377"/>
        <dbReference type="ChEBI" id="CHEBI:133470"/>
        <dbReference type="ChEBI" id="CHEBI:140764"/>
        <dbReference type="EC" id="2.4.3.3"/>
    </reaction>
    <physiologicalReaction direction="left-to-right" evidence="13">
        <dbReference type="Rhea" id="RHEA:11137"/>
    </physiologicalReaction>
</comment>
<accession>A0A4W6FFN8</accession>
<evidence type="ECO:0000256" key="3">
    <source>
        <dbReference type="ARBA" id="ARBA00006003"/>
    </source>
</evidence>
<dbReference type="AlphaFoldDB" id="A0A4W6FFN8"/>
<keyword evidence="7" id="KW-0735">Signal-anchor</keyword>
<keyword evidence="19" id="KW-1185">Reference proteome</keyword>
<reference evidence="20" key="2">
    <citation type="submission" date="2025-04" db="UniProtKB">
        <authorList>
            <consortium name="RefSeq"/>
        </authorList>
    </citation>
    <scope>IDENTIFICATION</scope>
    <source>
        <tissue evidence="20">Brain</tissue>
    </source>
</reference>
<dbReference type="PANTHER" id="PTHR45941">
    <property type="entry name" value="ALPHA-N-ACETYLGALACTOSAMINIDE ALPHA-2,6-SIALYLTRANSFERASE 2-LIKE-RELATED"/>
    <property type="match status" value="1"/>
</dbReference>
<feature type="disulfide bond" evidence="17">
    <location>
        <begin position="146"/>
        <end position="312"/>
    </location>
</feature>
<dbReference type="CTD" id="10610"/>
<evidence type="ECO:0000256" key="12">
    <source>
        <dbReference type="ARBA" id="ARBA00023180"/>
    </source>
</evidence>
<evidence type="ECO:0000313" key="20">
    <source>
        <dbReference type="RefSeq" id="XP_018530379.1"/>
    </source>
</evidence>
<evidence type="ECO:0000256" key="16">
    <source>
        <dbReference type="ARBA" id="ARBA00052285"/>
    </source>
</evidence>
<dbReference type="PANTHER" id="PTHR45941:SF5">
    <property type="entry name" value="ALPHA-N-ACETYLGALACTOSAMINIDE ALPHA-2,6-SIALYLTRANSFERASE 2"/>
    <property type="match status" value="1"/>
</dbReference>
<dbReference type="GO" id="GO:0001665">
    <property type="term" value="F:alpha-N-acetylgalactosaminide alpha-2,6-sialyltransferase activity"/>
    <property type="evidence" value="ECO:0007669"/>
    <property type="project" value="UniProtKB-EC"/>
</dbReference>
<evidence type="ECO:0000256" key="14">
    <source>
        <dbReference type="ARBA" id="ARBA00039109"/>
    </source>
</evidence>
<sequence length="373" mass="42431">MRACSVKCALVGTFLFIISTILYRQYSNVTHRKDPAGGSIDTSGDDEVDWRIIPTIQPEAGAVEAPCSLRKAMRHNPLLRRRFRFLVPVFQGKESFSKPAWERLRNQRPPYGWKGLPVNVVRSALSLLNSSSGLFDRGSPGRCVRCAVVGNGGILLGSGQGKMIDSHDFVFRMNGAVIRGFEEDVGTKISFYGFTANTMKNALRMYRADGFTRIPQSSNIKYIFIPSDLRDYVMIAAAVRSQTVRSGRDMGDRPWKYFGHKPPESFKILHPDFISYVTHSLLQSPLMTDVRTRHLYMPSTGALMLLTALHTCDQVSAFGFITEDYAAFSDHYYDSVRRPLKFYSNHDFQLERRLWEVLHYNRVINLYQRRGGS</sequence>
<reference evidence="18" key="3">
    <citation type="submission" date="2025-05" db="UniProtKB">
        <authorList>
            <consortium name="Ensembl"/>
        </authorList>
    </citation>
    <scope>IDENTIFICATION</scope>
</reference>
<evidence type="ECO:0000256" key="5">
    <source>
        <dbReference type="ARBA" id="ARBA00022679"/>
    </source>
</evidence>
<dbReference type="Ensembl" id="ENSLCAT00010051333.1">
    <property type="protein sequence ID" value="ENSLCAP00010050061.1"/>
    <property type="gene ID" value="ENSLCAG00010023319.1"/>
</dbReference>
<name>A0A4W6FFN8_LATCA</name>
<reference evidence="19" key="1">
    <citation type="submission" date="2015-09" db="EMBL/GenBank/DDBJ databases">
        <authorList>
            <person name="Sai Rama Sridatta P."/>
        </authorList>
    </citation>
    <scope>NUCLEOTIDE SEQUENCE [LARGE SCALE GENOMIC DNA]</scope>
</reference>
<comment type="subcellular location">
    <subcellularLocation>
        <location evidence="1">Golgi apparatus membrane</location>
        <topology evidence="1">Single-pass type II membrane protein</topology>
    </subcellularLocation>
</comment>